<gene>
    <name evidence="1" type="ORF">EA658_15265</name>
</gene>
<reference evidence="1 2" key="1">
    <citation type="submission" date="2019-02" db="EMBL/GenBank/DDBJ databases">
        <title>WGS of Pseudoxanthomonas species novum from clinical isolates.</title>
        <authorList>
            <person name="Bernier A.-M."/>
            <person name="Bernard K."/>
            <person name="Vachon A."/>
        </authorList>
    </citation>
    <scope>NUCLEOTIDE SEQUENCE [LARGE SCALE GENOMIC DNA]</scope>
    <source>
        <strain evidence="2">NML 170316</strain>
    </source>
</reference>
<organism evidence="1 2">
    <name type="scientific">Pseudoxanthomonas winnipegensis</name>
    <dbReference type="NCBI Taxonomy" id="2480810"/>
    <lineage>
        <taxon>Bacteria</taxon>
        <taxon>Pseudomonadati</taxon>
        <taxon>Pseudomonadota</taxon>
        <taxon>Gammaproteobacteria</taxon>
        <taxon>Lysobacterales</taxon>
        <taxon>Lysobacteraceae</taxon>
        <taxon>Pseudoxanthomonas</taxon>
    </lineage>
</organism>
<evidence type="ECO:0000313" key="2">
    <source>
        <dbReference type="Proteomes" id="UP000293089"/>
    </source>
</evidence>
<protein>
    <submittedName>
        <fullName evidence="1">Uncharacterized protein</fullName>
    </submittedName>
</protein>
<accession>A0ABY1WBW5</accession>
<dbReference type="EMBL" id="SHME01000004">
    <property type="protein sequence ID" value="TAA18466.1"/>
    <property type="molecule type" value="Genomic_DNA"/>
</dbReference>
<evidence type="ECO:0000313" key="1">
    <source>
        <dbReference type="EMBL" id="TAA18466.1"/>
    </source>
</evidence>
<dbReference type="RefSeq" id="WP_130529405.1">
    <property type="nucleotide sequence ID" value="NZ_SHMD01000002.1"/>
</dbReference>
<keyword evidence="2" id="KW-1185">Reference proteome</keyword>
<sequence length="79" mass="8671">MSSVPEEPSERYQEIVSCQARAEEGLIFIKVGATPWLSAVEFDVAQARHFAEQILSAVAEVEAGWIGHVNPSGEEAERE</sequence>
<proteinExistence type="predicted"/>
<comment type="caution">
    <text evidence="1">The sequence shown here is derived from an EMBL/GenBank/DDBJ whole genome shotgun (WGS) entry which is preliminary data.</text>
</comment>
<name>A0ABY1WBW5_9GAMM</name>
<dbReference type="Proteomes" id="UP000293089">
    <property type="component" value="Unassembled WGS sequence"/>
</dbReference>